<evidence type="ECO:0000313" key="1">
    <source>
        <dbReference type="EMBL" id="KKN03786.1"/>
    </source>
</evidence>
<organism evidence="1">
    <name type="scientific">marine sediment metagenome</name>
    <dbReference type="NCBI Taxonomy" id="412755"/>
    <lineage>
        <taxon>unclassified sequences</taxon>
        <taxon>metagenomes</taxon>
        <taxon>ecological metagenomes</taxon>
    </lineage>
</organism>
<dbReference type="EMBL" id="LAZR01004996">
    <property type="protein sequence ID" value="KKN03786.1"/>
    <property type="molecule type" value="Genomic_DNA"/>
</dbReference>
<name>A0A0F9PRU9_9ZZZZ</name>
<reference evidence="1" key="1">
    <citation type="journal article" date="2015" name="Nature">
        <title>Complex archaea that bridge the gap between prokaryotes and eukaryotes.</title>
        <authorList>
            <person name="Spang A."/>
            <person name="Saw J.H."/>
            <person name="Jorgensen S.L."/>
            <person name="Zaremba-Niedzwiedzka K."/>
            <person name="Martijn J."/>
            <person name="Lind A.E."/>
            <person name="van Eijk R."/>
            <person name="Schleper C."/>
            <person name="Guy L."/>
            <person name="Ettema T.J."/>
        </authorList>
    </citation>
    <scope>NUCLEOTIDE SEQUENCE</scope>
</reference>
<comment type="caution">
    <text evidence="1">The sequence shown here is derived from an EMBL/GenBank/DDBJ whole genome shotgun (WGS) entry which is preliminary data.</text>
</comment>
<dbReference type="AlphaFoldDB" id="A0A0F9PRU9"/>
<sequence>MKMSENTIPNKMKKLPVKKLVEIMQRFFYASKIHSETYKTQQGDSKMEKPYSEATLNFAKKFNCTPEQVIEFAKEFSRSLCLASEMKLKSNKELATLLMNEIWADLDIFSKGSSIISETIQRLEKETKNG</sequence>
<protein>
    <submittedName>
        <fullName evidence="1">Uncharacterized protein</fullName>
    </submittedName>
</protein>
<proteinExistence type="predicted"/>
<gene>
    <name evidence="1" type="ORF">LCGC14_1104230</name>
</gene>
<accession>A0A0F9PRU9</accession>